<proteinExistence type="predicted"/>
<dbReference type="RefSeq" id="WP_186361451.1">
    <property type="nucleotide sequence ID" value="NZ_BAABII010000018.1"/>
</dbReference>
<organism evidence="2 3">
    <name type="scientific">Saccharopolyspora cebuensis</name>
    <dbReference type="NCBI Taxonomy" id="418759"/>
    <lineage>
        <taxon>Bacteria</taxon>
        <taxon>Bacillati</taxon>
        <taxon>Actinomycetota</taxon>
        <taxon>Actinomycetes</taxon>
        <taxon>Pseudonocardiales</taxon>
        <taxon>Pseudonocardiaceae</taxon>
        <taxon>Saccharopolyspora</taxon>
    </lineage>
</organism>
<protein>
    <submittedName>
        <fullName evidence="2">Uncharacterized protein</fullName>
    </submittedName>
</protein>
<dbReference type="Proteomes" id="UP001564626">
    <property type="component" value="Unassembled WGS sequence"/>
</dbReference>
<sequence length="164" mass="17901">MFVLSANGEMISTDYDDDSSVITFENAEDAEYRCEACGESLSEEPDGYADESGSLVCDAYDPYEDPEIDDVESAPDFREGPHRPQRVPLSWANGATIHTDPGEDSITVTISVGDPRGAFAFTLRRIPDDAPNNGGRLIMHTPYPGEPMPHVELTTAHTGTYWVG</sequence>
<accession>A0ABV4CRX3</accession>
<comment type="caution">
    <text evidence="2">The sequence shown here is derived from an EMBL/GenBank/DDBJ whole genome shotgun (WGS) entry which is preliminary data.</text>
</comment>
<evidence type="ECO:0000313" key="3">
    <source>
        <dbReference type="Proteomes" id="UP001564626"/>
    </source>
</evidence>
<reference evidence="2 3" key="1">
    <citation type="submission" date="2024-08" db="EMBL/GenBank/DDBJ databases">
        <title>Genome mining of Saccharopolyspora cebuensis PGLac3 from Nigerian medicinal plant.</title>
        <authorList>
            <person name="Ezeobiora C.E."/>
            <person name="Igbokwe N.H."/>
            <person name="Amin D.H."/>
            <person name="Mendie U.E."/>
        </authorList>
    </citation>
    <scope>NUCLEOTIDE SEQUENCE [LARGE SCALE GENOMIC DNA]</scope>
    <source>
        <strain evidence="2 3">PGLac3</strain>
    </source>
</reference>
<feature type="compositionally biased region" description="Acidic residues" evidence="1">
    <location>
        <begin position="61"/>
        <end position="73"/>
    </location>
</feature>
<gene>
    <name evidence="2" type="ORF">AB8O55_24365</name>
</gene>
<name>A0ABV4CRX3_9PSEU</name>
<keyword evidence="3" id="KW-1185">Reference proteome</keyword>
<evidence type="ECO:0000256" key="1">
    <source>
        <dbReference type="SAM" id="MobiDB-lite"/>
    </source>
</evidence>
<feature type="region of interest" description="Disordered" evidence="1">
    <location>
        <begin position="59"/>
        <end position="88"/>
    </location>
</feature>
<dbReference type="EMBL" id="JBGEHV010000059">
    <property type="protein sequence ID" value="MEY8042551.1"/>
    <property type="molecule type" value="Genomic_DNA"/>
</dbReference>
<evidence type="ECO:0000313" key="2">
    <source>
        <dbReference type="EMBL" id="MEY8042551.1"/>
    </source>
</evidence>